<gene>
    <name evidence="2" type="ORF">EI555_001371</name>
</gene>
<feature type="non-terminal residue" evidence="2">
    <location>
        <position position="1"/>
    </location>
</feature>
<feature type="region of interest" description="Disordered" evidence="1">
    <location>
        <begin position="1"/>
        <end position="59"/>
    </location>
</feature>
<accession>A0A4U1FLN0</accession>
<proteinExistence type="predicted"/>
<organism evidence="2 3">
    <name type="scientific">Monodon monoceros</name>
    <name type="common">Narwhal</name>
    <name type="synonym">Ceratodon monodon</name>
    <dbReference type="NCBI Taxonomy" id="40151"/>
    <lineage>
        <taxon>Eukaryota</taxon>
        <taxon>Metazoa</taxon>
        <taxon>Chordata</taxon>
        <taxon>Craniata</taxon>
        <taxon>Vertebrata</taxon>
        <taxon>Euteleostomi</taxon>
        <taxon>Mammalia</taxon>
        <taxon>Eutheria</taxon>
        <taxon>Laurasiatheria</taxon>
        <taxon>Artiodactyla</taxon>
        <taxon>Whippomorpha</taxon>
        <taxon>Cetacea</taxon>
        <taxon>Odontoceti</taxon>
        <taxon>Monodontidae</taxon>
        <taxon>Monodon</taxon>
    </lineage>
</organism>
<evidence type="ECO:0000313" key="2">
    <source>
        <dbReference type="EMBL" id="TKC50923.1"/>
    </source>
</evidence>
<dbReference type="Proteomes" id="UP000308365">
    <property type="component" value="Unassembled WGS sequence"/>
</dbReference>
<feature type="region of interest" description="Disordered" evidence="1">
    <location>
        <begin position="74"/>
        <end position="101"/>
    </location>
</feature>
<dbReference type="EMBL" id="RWIC01000064">
    <property type="protein sequence ID" value="TKC50923.1"/>
    <property type="molecule type" value="Genomic_DNA"/>
</dbReference>
<feature type="region of interest" description="Disordered" evidence="1">
    <location>
        <begin position="125"/>
        <end position="157"/>
    </location>
</feature>
<evidence type="ECO:0000256" key="1">
    <source>
        <dbReference type="SAM" id="MobiDB-lite"/>
    </source>
</evidence>
<sequence length="157" mass="16686">ERALRRQQPDLWQSCSGGDGSHPRTCQPARGGRRGSNEIKVAGEGPGEAPGLEEEGTPLCPLYPGAPEFINSAVSSQTRPLRCSPRGAPAPAPGRVGGPQTTILKRPRACPLWLLQPRSSFLPLLERKPQNRAALGPSTMESRDADQPGPRGGGERP</sequence>
<comment type="caution">
    <text evidence="2">The sequence shown here is derived from an EMBL/GenBank/DDBJ whole genome shotgun (WGS) entry which is preliminary data.</text>
</comment>
<name>A0A4U1FLN0_MONMO</name>
<reference evidence="3" key="1">
    <citation type="journal article" date="2019" name="IScience">
        <title>Narwhal Genome Reveals Long-Term Low Genetic Diversity despite Current Large Abundance Size.</title>
        <authorList>
            <person name="Westbury M.V."/>
            <person name="Petersen B."/>
            <person name="Garde E."/>
            <person name="Heide-Jorgensen M.P."/>
            <person name="Lorenzen E.D."/>
        </authorList>
    </citation>
    <scope>NUCLEOTIDE SEQUENCE [LARGE SCALE GENOMIC DNA]</scope>
</reference>
<evidence type="ECO:0000313" key="3">
    <source>
        <dbReference type="Proteomes" id="UP000308365"/>
    </source>
</evidence>
<feature type="non-terminal residue" evidence="2">
    <location>
        <position position="157"/>
    </location>
</feature>
<protein>
    <submittedName>
        <fullName evidence="2">Uncharacterized protein</fullName>
    </submittedName>
</protein>
<dbReference type="AlphaFoldDB" id="A0A4U1FLN0"/>